<dbReference type="CDD" id="cd18877">
    <property type="entry name" value="NUDIX_Hydrolase"/>
    <property type="match status" value="1"/>
</dbReference>
<dbReference type="Pfam" id="PF00293">
    <property type="entry name" value="NUDIX"/>
    <property type="match status" value="1"/>
</dbReference>
<proteinExistence type="predicted"/>
<gene>
    <name evidence="3" type="ORF">RM423_06625</name>
</gene>
<dbReference type="Gene3D" id="3.90.79.10">
    <property type="entry name" value="Nucleoside Triphosphate Pyrophosphohydrolase"/>
    <property type="match status" value="1"/>
</dbReference>
<dbReference type="EMBL" id="JAVREH010000006">
    <property type="protein sequence ID" value="MDT0261067.1"/>
    <property type="molecule type" value="Genomic_DNA"/>
</dbReference>
<evidence type="ECO:0000256" key="1">
    <source>
        <dbReference type="ARBA" id="ARBA00022801"/>
    </source>
</evidence>
<dbReference type="InterPro" id="IPR020084">
    <property type="entry name" value="NUDIX_hydrolase_CS"/>
</dbReference>
<evidence type="ECO:0000313" key="4">
    <source>
        <dbReference type="Proteomes" id="UP001183176"/>
    </source>
</evidence>
<keyword evidence="4" id="KW-1185">Reference proteome</keyword>
<sequence length="232" mass="24749">MSSGDGWTTCGAGHRHWGLFGAAGLLVTGRTAAGVTEVVLQHRAPWTHEGDSWGVPGGARDRDEDAVTAALREAKEEADLDPSDVDPLGLYIDDHVGWSYTTVVARPTRTLTPVAANTESLSMRWHPVATVDRLPLHRGFAATWTHLKDVPPPLYLIVTSVAGSDPLLSQLPRSGVSAQRLPDGVRGGGLSRLLPRIVRVGDAEDAAAVADAHTSRGQVLLVRGREELSRLV</sequence>
<dbReference type="Proteomes" id="UP001183176">
    <property type="component" value="Unassembled WGS sequence"/>
</dbReference>
<keyword evidence="1" id="KW-0378">Hydrolase</keyword>
<organism evidence="3 4">
    <name type="scientific">Jatrophihabitans lederbergiae</name>
    <dbReference type="NCBI Taxonomy" id="3075547"/>
    <lineage>
        <taxon>Bacteria</taxon>
        <taxon>Bacillati</taxon>
        <taxon>Actinomycetota</taxon>
        <taxon>Actinomycetes</taxon>
        <taxon>Jatrophihabitantales</taxon>
        <taxon>Jatrophihabitantaceae</taxon>
        <taxon>Jatrophihabitans</taxon>
    </lineage>
</organism>
<evidence type="ECO:0000313" key="3">
    <source>
        <dbReference type="EMBL" id="MDT0261067.1"/>
    </source>
</evidence>
<feature type="domain" description="Nudix hydrolase" evidence="2">
    <location>
        <begin position="18"/>
        <end position="156"/>
    </location>
</feature>
<evidence type="ECO:0000259" key="2">
    <source>
        <dbReference type="PROSITE" id="PS51462"/>
    </source>
</evidence>
<comment type="caution">
    <text evidence="3">The sequence shown here is derived from an EMBL/GenBank/DDBJ whole genome shotgun (WGS) entry which is preliminary data.</text>
</comment>
<name>A0ABU2J7W8_9ACTN</name>
<dbReference type="PROSITE" id="PS00893">
    <property type="entry name" value="NUDIX_BOX"/>
    <property type="match status" value="1"/>
</dbReference>
<protein>
    <submittedName>
        <fullName evidence="3">NUDIX domain-containing protein</fullName>
    </submittedName>
</protein>
<reference evidence="4" key="1">
    <citation type="submission" date="2023-07" db="EMBL/GenBank/DDBJ databases">
        <title>30 novel species of actinomycetes from the DSMZ collection.</title>
        <authorList>
            <person name="Nouioui I."/>
        </authorList>
    </citation>
    <scope>NUCLEOTIDE SEQUENCE [LARGE SCALE GENOMIC DNA]</scope>
    <source>
        <strain evidence="4">DSM 44399</strain>
    </source>
</reference>
<dbReference type="RefSeq" id="WP_311422223.1">
    <property type="nucleotide sequence ID" value="NZ_JAVREH010000006.1"/>
</dbReference>
<dbReference type="PROSITE" id="PS51462">
    <property type="entry name" value="NUDIX"/>
    <property type="match status" value="1"/>
</dbReference>
<dbReference type="InterPro" id="IPR000086">
    <property type="entry name" value="NUDIX_hydrolase_dom"/>
</dbReference>
<dbReference type="SUPFAM" id="SSF55811">
    <property type="entry name" value="Nudix"/>
    <property type="match status" value="1"/>
</dbReference>
<dbReference type="InterPro" id="IPR015797">
    <property type="entry name" value="NUDIX_hydrolase-like_dom_sf"/>
</dbReference>
<accession>A0ABU2J7W8</accession>